<dbReference type="InterPro" id="IPR058270">
    <property type="entry name" value="DUF7964"/>
</dbReference>
<accession>A0A0D6JQ55</accession>
<reference evidence="3" key="1">
    <citation type="submission" date="2015-03" db="EMBL/GenBank/DDBJ databases">
        <authorList>
            <person name="Urmite Genomes"/>
        </authorList>
    </citation>
    <scope>NUCLEOTIDE SEQUENCE [LARGE SCALE GENOMIC DNA]</scope>
    <source>
        <strain evidence="3">Arc-Hr</strain>
    </source>
</reference>
<sequence length="95" mass="10369">MSLIESLPVRPLEPQELTSLNRADAFDLVVAVEDDGPARSLLFATGAWVKGVAYENDAGWSVVETVELDDETERIDGLQTCEEAVLSFRGDGNEE</sequence>
<dbReference type="OrthoDB" id="250597at2157"/>
<dbReference type="AlphaFoldDB" id="A0A0D6JQ55"/>
<dbReference type="Pfam" id="PF25912">
    <property type="entry name" value="DUF7964"/>
    <property type="match status" value="1"/>
</dbReference>
<organism evidence="2 3">
    <name type="scientific">Haloferax massiliensis</name>
    <dbReference type="NCBI Taxonomy" id="1476858"/>
    <lineage>
        <taxon>Archaea</taxon>
        <taxon>Methanobacteriati</taxon>
        <taxon>Methanobacteriota</taxon>
        <taxon>Stenosarchaea group</taxon>
        <taxon>Halobacteria</taxon>
        <taxon>Halobacteriales</taxon>
        <taxon>Haloferacaceae</taxon>
        <taxon>Haloferax</taxon>
    </lineage>
</organism>
<evidence type="ECO:0000313" key="3">
    <source>
        <dbReference type="Proteomes" id="UP000198902"/>
    </source>
</evidence>
<evidence type="ECO:0000259" key="1">
    <source>
        <dbReference type="Pfam" id="PF25912"/>
    </source>
</evidence>
<name>A0A0D6JQ55_9EURY</name>
<dbReference type="EMBL" id="CSTE01000002">
    <property type="protein sequence ID" value="CQR50016.1"/>
    <property type="molecule type" value="Genomic_DNA"/>
</dbReference>
<gene>
    <name evidence="2" type="ORF">BN996_01492</name>
</gene>
<evidence type="ECO:0000313" key="2">
    <source>
        <dbReference type="EMBL" id="CQR50016.1"/>
    </source>
</evidence>
<keyword evidence="3" id="KW-1185">Reference proteome</keyword>
<proteinExistence type="predicted"/>
<dbReference type="RefSeq" id="WP_089777908.1">
    <property type="nucleotide sequence ID" value="NZ_CABLRR010000002.1"/>
</dbReference>
<feature type="domain" description="DUF7964" evidence="1">
    <location>
        <begin position="3"/>
        <end position="87"/>
    </location>
</feature>
<dbReference type="Proteomes" id="UP000198902">
    <property type="component" value="Unassembled WGS sequence"/>
</dbReference>
<protein>
    <recommendedName>
        <fullName evidence="1">DUF7964 domain-containing protein</fullName>
    </recommendedName>
</protein>